<accession>A0A9Q1CIN3</accession>
<comment type="caution">
    <text evidence="1">The sequence shown here is derived from an EMBL/GenBank/DDBJ whole genome shotgun (WGS) entry which is preliminary data.</text>
</comment>
<dbReference type="Proteomes" id="UP001152320">
    <property type="component" value="Chromosome 3"/>
</dbReference>
<gene>
    <name evidence="1" type="ORF">HOLleu_08256</name>
</gene>
<dbReference type="OrthoDB" id="10051448at2759"/>
<organism evidence="1 2">
    <name type="scientific">Holothuria leucospilota</name>
    <name type="common">Black long sea cucumber</name>
    <name type="synonym">Mertensiothuria leucospilota</name>
    <dbReference type="NCBI Taxonomy" id="206669"/>
    <lineage>
        <taxon>Eukaryota</taxon>
        <taxon>Metazoa</taxon>
        <taxon>Echinodermata</taxon>
        <taxon>Eleutherozoa</taxon>
        <taxon>Echinozoa</taxon>
        <taxon>Holothuroidea</taxon>
        <taxon>Aspidochirotacea</taxon>
        <taxon>Aspidochirotida</taxon>
        <taxon>Holothuriidae</taxon>
        <taxon>Holothuria</taxon>
    </lineage>
</organism>
<evidence type="ECO:0000313" key="1">
    <source>
        <dbReference type="EMBL" id="KAJ8045279.1"/>
    </source>
</evidence>
<evidence type="ECO:0000313" key="2">
    <source>
        <dbReference type="Proteomes" id="UP001152320"/>
    </source>
</evidence>
<dbReference type="AlphaFoldDB" id="A0A9Q1CIN3"/>
<sequence length="228" mass="27210">MKIRQKIFLGVKIRPAEQRDLDFEINAKYIPQDFHQRDINIDEGLHLKVLKEMKRLTGKRVAQMVLDFERAVWNAIPLVFPDVTIRGYAFHWSQCVWGKIQETGLTPAYINDEGTHKFCRIYHIYHTNTFSQYSTIWNLERKASTDQLRQLTDYIRDQWIEENLWNPAAWCVFKQPIRTNNDVEGWQRALNRHARRGNITLYLLVKLLREQAYLVNMQVGHVSFHKLQ</sequence>
<proteinExistence type="predicted"/>
<protein>
    <submittedName>
        <fullName evidence="1">Uncharacterized protein</fullName>
    </submittedName>
</protein>
<dbReference type="EMBL" id="JAIZAY010000003">
    <property type="protein sequence ID" value="KAJ8045279.1"/>
    <property type="molecule type" value="Genomic_DNA"/>
</dbReference>
<name>A0A9Q1CIN3_HOLLE</name>
<reference evidence="1" key="1">
    <citation type="submission" date="2021-10" db="EMBL/GenBank/DDBJ databases">
        <title>Tropical sea cucumber genome reveals ecological adaptation and Cuvierian tubules defense mechanism.</title>
        <authorList>
            <person name="Chen T."/>
        </authorList>
    </citation>
    <scope>NUCLEOTIDE SEQUENCE</scope>
    <source>
        <strain evidence="1">Nanhai2018</strain>
        <tissue evidence="1">Muscle</tissue>
    </source>
</reference>
<keyword evidence="2" id="KW-1185">Reference proteome</keyword>